<accession>A0ABR7ISM9</accession>
<evidence type="ECO:0000313" key="3">
    <source>
        <dbReference type="Proteomes" id="UP000649151"/>
    </source>
</evidence>
<evidence type="ECO:0000256" key="1">
    <source>
        <dbReference type="SAM" id="Phobius"/>
    </source>
</evidence>
<keyword evidence="3" id="KW-1185">Reference proteome</keyword>
<organism evidence="2 3">
    <name type="scientific">Clostridium facile</name>
    <dbReference type="NCBI Taxonomy" id="2763035"/>
    <lineage>
        <taxon>Bacteria</taxon>
        <taxon>Bacillati</taxon>
        <taxon>Bacillota</taxon>
        <taxon>Clostridia</taxon>
        <taxon>Eubacteriales</taxon>
        <taxon>Clostridiaceae</taxon>
        <taxon>Clostridium</taxon>
    </lineage>
</organism>
<name>A0ABR7ISM9_9CLOT</name>
<dbReference type="RefSeq" id="WP_069987667.1">
    <property type="nucleotide sequence ID" value="NZ_JACOQK010000001.1"/>
</dbReference>
<feature type="transmembrane region" description="Helical" evidence="1">
    <location>
        <begin position="43"/>
        <end position="60"/>
    </location>
</feature>
<comment type="caution">
    <text evidence="2">The sequence shown here is derived from an EMBL/GenBank/DDBJ whole genome shotgun (WGS) entry which is preliminary data.</text>
</comment>
<keyword evidence="1" id="KW-0472">Membrane</keyword>
<proteinExistence type="predicted"/>
<dbReference type="Proteomes" id="UP000649151">
    <property type="component" value="Unassembled WGS sequence"/>
</dbReference>
<evidence type="ECO:0008006" key="4">
    <source>
        <dbReference type="Google" id="ProtNLM"/>
    </source>
</evidence>
<keyword evidence="1" id="KW-1133">Transmembrane helix</keyword>
<reference evidence="2 3" key="1">
    <citation type="submission" date="2020-08" db="EMBL/GenBank/DDBJ databases">
        <title>Genome public.</title>
        <authorList>
            <person name="Liu C."/>
            <person name="Sun Q."/>
        </authorList>
    </citation>
    <scope>NUCLEOTIDE SEQUENCE [LARGE SCALE GENOMIC DNA]</scope>
    <source>
        <strain evidence="2 3">NSJ-27</strain>
    </source>
</reference>
<sequence>MDYIHQTVKREVTKKEKRQQTLLVFICIFIFGCIFFFASKMGIFSIIGYIVAIAVVYYACKVVGKTKQVYDYTLDEGRFTVLLTAQRKQDRMFVRPVHDFLSYTNKDGINLEKSNYEQVLYATKHPDYKNNKYICFRSRSTGKPSLLVISPDETMDRAILDCLHQQDQTEQIEKIVEQHTKTEESTEQTER</sequence>
<gene>
    <name evidence="2" type="ORF">H8Z77_08670</name>
</gene>
<dbReference type="EMBL" id="JACOQK010000001">
    <property type="protein sequence ID" value="MBC5788088.1"/>
    <property type="molecule type" value="Genomic_DNA"/>
</dbReference>
<protein>
    <recommendedName>
        <fullName evidence="4">YcxB-like protein domain-containing protein</fullName>
    </recommendedName>
</protein>
<evidence type="ECO:0000313" key="2">
    <source>
        <dbReference type="EMBL" id="MBC5788088.1"/>
    </source>
</evidence>
<keyword evidence="1" id="KW-0812">Transmembrane</keyword>
<feature type="transmembrane region" description="Helical" evidence="1">
    <location>
        <begin position="21"/>
        <end position="37"/>
    </location>
</feature>